<proteinExistence type="predicted"/>
<keyword evidence="2" id="KW-1185">Reference proteome</keyword>
<organism evidence="1 2">
    <name type="scientific">Aliikangiella marina</name>
    <dbReference type="NCBI Taxonomy" id="1712262"/>
    <lineage>
        <taxon>Bacteria</taxon>
        <taxon>Pseudomonadati</taxon>
        <taxon>Pseudomonadota</taxon>
        <taxon>Gammaproteobacteria</taxon>
        <taxon>Oceanospirillales</taxon>
        <taxon>Pleioneaceae</taxon>
        <taxon>Aliikangiella</taxon>
    </lineage>
</organism>
<sequence length="96" mass="11494">MKLNSRNRARCSICTKRVKPSEISNGGRGNVCRNCRNKRDRKNYANVRLKKLTRLQRDRAWIDHANGKDWLEIAHRYDMDEEELIQILLEFFEEDS</sequence>
<dbReference type="AlphaFoldDB" id="A0A545THF7"/>
<dbReference type="Proteomes" id="UP000317839">
    <property type="component" value="Unassembled WGS sequence"/>
</dbReference>
<evidence type="ECO:0000313" key="1">
    <source>
        <dbReference type="EMBL" id="TQV76645.1"/>
    </source>
</evidence>
<protein>
    <submittedName>
        <fullName evidence="1">Uncharacterized protein</fullName>
    </submittedName>
</protein>
<dbReference type="EMBL" id="VIKR01000001">
    <property type="protein sequence ID" value="TQV76645.1"/>
    <property type="molecule type" value="Genomic_DNA"/>
</dbReference>
<dbReference type="RefSeq" id="WP_142888005.1">
    <property type="nucleotide sequence ID" value="NZ_VIKR01000001.1"/>
</dbReference>
<gene>
    <name evidence="1" type="ORF">FLL45_01415</name>
</gene>
<comment type="caution">
    <text evidence="1">The sequence shown here is derived from an EMBL/GenBank/DDBJ whole genome shotgun (WGS) entry which is preliminary data.</text>
</comment>
<name>A0A545THF7_9GAMM</name>
<evidence type="ECO:0000313" key="2">
    <source>
        <dbReference type="Proteomes" id="UP000317839"/>
    </source>
</evidence>
<reference evidence="1 2" key="1">
    <citation type="submission" date="2019-06" db="EMBL/GenBank/DDBJ databases">
        <title>Draft genome of Aliikangiella marina GYP-15.</title>
        <authorList>
            <person name="Wang G."/>
        </authorList>
    </citation>
    <scope>NUCLEOTIDE SEQUENCE [LARGE SCALE GENOMIC DNA]</scope>
    <source>
        <strain evidence="1 2">GYP-15</strain>
    </source>
</reference>
<accession>A0A545THF7</accession>